<feature type="transmembrane region" description="Helical" evidence="2">
    <location>
        <begin position="314"/>
        <end position="332"/>
    </location>
</feature>
<protein>
    <submittedName>
        <fullName evidence="4">Peptidoglycan/LPS O-acetylase OafA/YrhL</fullName>
    </submittedName>
</protein>
<feature type="transmembrane region" description="Helical" evidence="2">
    <location>
        <begin position="187"/>
        <end position="206"/>
    </location>
</feature>
<keyword evidence="5" id="KW-1185">Reference proteome</keyword>
<evidence type="ECO:0000313" key="4">
    <source>
        <dbReference type="EMBL" id="MDP9827940.1"/>
    </source>
</evidence>
<feature type="transmembrane region" description="Helical" evidence="2">
    <location>
        <begin position="260"/>
        <end position="278"/>
    </location>
</feature>
<keyword evidence="2" id="KW-1133">Transmembrane helix</keyword>
<dbReference type="Proteomes" id="UP001235712">
    <property type="component" value="Unassembled WGS sequence"/>
</dbReference>
<evidence type="ECO:0000256" key="1">
    <source>
        <dbReference type="SAM" id="MobiDB-lite"/>
    </source>
</evidence>
<feature type="transmembrane region" description="Helical" evidence="2">
    <location>
        <begin position="51"/>
        <end position="71"/>
    </location>
</feature>
<keyword evidence="2" id="KW-0472">Membrane</keyword>
<evidence type="ECO:0000256" key="2">
    <source>
        <dbReference type="SAM" id="Phobius"/>
    </source>
</evidence>
<evidence type="ECO:0000313" key="5">
    <source>
        <dbReference type="Proteomes" id="UP001235712"/>
    </source>
</evidence>
<name>A0ABT9P6X4_9ACTN</name>
<dbReference type="PANTHER" id="PTHR23028">
    <property type="entry name" value="ACETYLTRANSFERASE"/>
    <property type="match status" value="1"/>
</dbReference>
<organism evidence="4 5">
    <name type="scientific">Kineosporia succinea</name>
    <dbReference type="NCBI Taxonomy" id="84632"/>
    <lineage>
        <taxon>Bacteria</taxon>
        <taxon>Bacillati</taxon>
        <taxon>Actinomycetota</taxon>
        <taxon>Actinomycetes</taxon>
        <taxon>Kineosporiales</taxon>
        <taxon>Kineosporiaceae</taxon>
        <taxon>Kineosporia</taxon>
    </lineage>
</organism>
<feature type="transmembrane region" description="Helical" evidence="2">
    <location>
        <begin position="161"/>
        <end position="180"/>
    </location>
</feature>
<sequence>MTSTATLATEFDPRRNSLNLIRLGLATGVAVVHSMFLGFGHQPGVRHTDLGSLFVDAFFVISGFLVTRSLLRLDSLPRYLWHRALRILPGFWTVMVAGAFVVAPLMAVLAGRSATSVFSGTDSSFGYLINNAALLMRQFGIQGLPGAGGNPEVINGSLWTLFYEALCYLMVAALGVVGVLRRRPWTVLALIAALWWLTVATEAGINPLGSSYMLRFALVFLLGAAGRLFADGIPISKYLALGSLAVVVASLFLLDNWHVAGAPAFAYLVLYAVVRLPAWEPRWDLSYGMYVWHWPIAQLLVGFGVAQYTHVPFILLTVALAAGVAALSWNLVEKPMMGFKNAEWVTRWSRSHRQTPSGSVVRQRVRSSSPSRSSSDQPVRS</sequence>
<feature type="transmembrane region" description="Helical" evidence="2">
    <location>
        <begin position="237"/>
        <end position="254"/>
    </location>
</feature>
<dbReference type="InterPro" id="IPR050879">
    <property type="entry name" value="Acyltransferase_3"/>
</dbReference>
<proteinExistence type="predicted"/>
<dbReference type="RefSeq" id="WP_307244610.1">
    <property type="nucleotide sequence ID" value="NZ_JAUSQZ010000001.1"/>
</dbReference>
<dbReference type="PANTHER" id="PTHR23028:SF53">
    <property type="entry name" value="ACYL_TRANSF_3 DOMAIN-CONTAINING PROTEIN"/>
    <property type="match status" value="1"/>
</dbReference>
<keyword evidence="2" id="KW-0812">Transmembrane</keyword>
<feature type="domain" description="Acyltransferase 3" evidence="3">
    <location>
        <begin position="16"/>
        <end position="329"/>
    </location>
</feature>
<reference evidence="4 5" key="1">
    <citation type="submission" date="2023-07" db="EMBL/GenBank/DDBJ databases">
        <title>Sequencing the genomes of 1000 actinobacteria strains.</title>
        <authorList>
            <person name="Klenk H.-P."/>
        </authorList>
    </citation>
    <scope>NUCLEOTIDE SEQUENCE [LARGE SCALE GENOMIC DNA]</scope>
    <source>
        <strain evidence="4 5">DSM 44388</strain>
    </source>
</reference>
<accession>A0ABT9P6X4</accession>
<comment type="caution">
    <text evidence="4">The sequence shown here is derived from an EMBL/GenBank/DDBJ whole genome shotgun (WGS) entry which is preliminary data.</text>
</comment>
<dbReference type="EMBL" id="JAUSQZ010000001">
    <property type="protein sequence ID" value="MDP9827940.1"/>
    <property type="molecule type" value="Genomic_DNA"/>
</dbReference>
<feature type="compositionally biased region" description="Low complexity" evidence="1">
    <location>
        <begin position="356"/>
        <end position="381"/>
    </location>
</feature>
<gene>
    <name evidence="4" type="ORF">J2S57_003689</name>
</gene>
<dbReference type="InterPro" id="IPR002656">
    <property type="entry name" value="Acyl_transf_3_dom"/>
</dbReference>
<feature type="transmembrane region" description="Helical" evidence="2">
    <location>
        <begin position="20"/>
        <end position="39"/>
    </location>
</feature>
<feature type="region of interest" description="Disordered" evidence="1">
    <location>
        <begin position="350"/>
        <end position="381"/>
    </location>
</feature>
<feature type="transmembrane region" description="Helical" evidence="2">
    <location>
        <begin position="91"/>
        <end position="110"/>
    </location>
</feature>
<evidence type="ECO:0000259" key="3">
    <source>
        <dbReference type="Pfam" id="PF01757"/>
    </source>
</evidence>
<dbReference type="Pfam" id="PF01757">
    <property type="entry name" value="Acyl_transf_3"/>
    <property type="match status" value="1"/>
</dbReference>